<dbReference type="STRING" id="1263082.A0A068S5Y7"/>
<dbReference type="InterPro" id="IPR036885">
    <property type="entry name" value="SWIB_MDM2_dom_sf"/>
</dbReference>
<dbReference type="SUPFAM" id="SSF47592">
    <property type="entry name" value="SWIB/MDM2 domain"/>
    <property type="match status" value="1"/>
</dbReference>
<dbReference type="EMBL" id="CBTN010000046">
    <property type="protein sequence ID" value="CDH57390.1"/>
    <property type="molecule type" value="Genomic_DNA"/>
</dbReference>
<evidence type="ECO:0000259" key="3">
    <source>
        <dbReference type="PROSITE" id="PS51998"/>
    </source>
</evidence>
<dbReference type="OrthoDB" id="10251073at2759"/>
<evidence type="ECO:0000313" key="5">
    <source>
        <dbReference type="Proteomes" id="UP000027586"/>
    </source>
</evidence>
<dbReference type="SUPFAM" id="SSF109715">
    <property type="entry name" value="DEK C-terminal domain"/>
    <property type="match status" value="1"/>
</dbReference>
<dbReference type="PANTHER" id="PTHR13844">
    <property type="entry name" value="SWI/SNF-RELATED MATRIX-ASSOCIATED ACTIN-DEPENDENT REGULATOR OF CHROMATIN SUBFAMILY D"/>
    <property type="match status" value="1"/>
</dbReference>
<dbReference type="AlphaFoldDB" id="A0A068S5Y7"/>
<dbReference type="VEuPathDB" id="FungiDB:LCOR_08337.1"/>
<feature type="domain" description="DM2" evidence="2">
    <location>
        <begin position="145"/>
        <end position="223"/>
    </location>
</feature>
<evidence type="ECO:0000313" key="4">
    <source>
        <dbReference type="EMBL" id="CDH57390.1"/>
    </source>
</evidence>
<organism evidence="4 5">
    <name type="scientific">Lichtheimia corymbifera JMRC:FSU:9682</name>
    <dbReference type="NCBI Taxonomy" id="1263082"/>
    <lineage>
        <taxon>Eukaryota</taxon>
        <taxon>Fungi</taxon>
        <taxon>Fungi incertae sedis</taxon>
        <taxon>Mucoromycota</taxon>
        <taxon>Mucoromycotina</taxon>
        <taxon>Mucoromycetes</taxon>
        <taxon>Mucorales</taxon>
        <taxon>Lichtheimiaceae</taxon>
        <taxon>Lichtheimia</taxon>
    </lineage>
</organism>
<keyword evidence="5" id="KW-1185">Reference proteome</keyword>
<dbReference type="Proteomes" id="UP000027586">
    <property type="component" value="Unassembled WGS sequence"/>
</dbReference>
<dbReference type="Pfam" id="PF02201">
    <property type="entry name" value="SWIB"/>
    <property type="match status" value="1"/>
</dbReference>
<comment type="caution">
    <text evidence="4">The sequence shown here is derived from an EMBL/GenBank/DDBJ whole genome shotgun (WGS) entry which is preliminary data.</text>
</comment>
<dbReference type="PROSITE" id="PS51998">
    <property type="entry name" value="DEK_C"/>
    <property type="match status" value="1"/>
</dbReference>
<dbReference type="Gene3D" id="1.10.245.10">
    <property type="entry name" value="SWIB/MDM2 domain"/>
    <property type="match status" value="1"/>
</dbReference>
<reference evidence="4" key="1">
    <citation type="submission" date="2013-08" db="EMBL/GenBank/DDBJ databases">
        <title>Gene expansion shapes genome architecture in the human pathogen Lichtheimia corymbifera: an evolutionary genomics analysis in the ancient terrestrial Mucorales (Mucoromycotina).</title>
        <authorList>
            <person name="Schwartze V.U."/>
            <person name="Winter S."/>
            <person name="Shelest E."/>
            <person name="Marcet-Houben M."/>
            <person name="Horn F."/>
            <person name="Wehner S."/>
            <person name="Hoffmann K."/>
            <person name="Riege K."/>
            <person name="Sammeth M."/>
            <person name="Nowrousian M."/>
            <person name="Valiante V."/>
            <person name="Linde J."/>
            <person name="Jacobsen I.D."/>
            <person name="Marz M."/>
            <person name="Brakhage A.A."/>
            <person name="Gabaldon T."/>
            <person name="Bocker S."/>
            <person name="Voigt K."/>
        </authorList>
    </citation>
    <scope>NUCLEOTIDE SEQUENCE [LARGE SCALE GENOMIC DNA]</scope>
    <source>
        <strain evidence="4">FSU 9682</strain>
    </source>
</reference>
<feature type="compositionally biased region" description="Low complexity" evidence="1">
    <location>
        <begin position="65"/>
        <end position="78"/>
    </location>
</feature>
<dbReference type="CDD" id="cd10567">
    <property type="entry name" value="SWIB-MDM2_like"/>
    <property type="match status" value="1"/>
</dbReference>
<dbReference type="InterPro" id="IPR019835">
    <property type="entry name" value="SWIB_domain"/>
</dbReference>
<protein>
    <submittedName>
        <fullName evidence="4">Uncharacterized protein</fullName>
    </submittedName>
</protein>
<proteinExistence type="predicted"/>
<name>A0A068S5Y7_9FUNG</name>
<evidence type="ECO:0000256" key="1">
    <source>
        <dbReference type="SAM" id="MobiDB-lite"/>
    </source>
</evidence>
<dbReference type="SMART" id="SM00151">
    <property type="entry name" value="SWIB"/>
    <property type="match status" value="1"/>
</dbReference>
<feature type="region of interest" description="Disordered" evidence="1">
    <location>
        <begin position="228"/>
        <end position="254"/>
    </location>
</feature>
<dbReference type="Pfam" id="PF08766">
    <property type="entry name" value="DEK_C"/>
    <property type="match status" value="1"/>
</dbReference>
<sequence>MDINTLRPRIIEILKASDLGSVSAKAVRKQLQQETAINLDEHKKPLNALIGECYDKVNEEMQSKDTSSSSSSDSSDSSSSDDDDDTSLATKAQTTPTTTTAKSSNQGTVKKAAPKRKAEAQSTKKVTKKPRKPRQQDPEKREQNNFSRTWILSDDLAEVTGEKTLSRPQVVKHLWKYIKEKNLQDPEKKTHIRCDDKLTRLFEGETYISGFTMNKFVGKHLLGPAVVNTPPTASDPANTTTTTDTNGSNTIPPA</sequence>
<evidence type="ECO:0000259" key="2">
    <source>
        <dbReference type="PROSITE" id="PS51925"/>
    </source>
</evidence>
<gene>
    <name evidence="4" type="ORF">LCOR_08337.1</name>
</gene>
<feature type="region of interest" description="Disordered" evidence="1">
    <location>
        <begin position="60"/>
        <end position="146"/>
    </location>
</feature>
<feature type="compositionally biased region" description="Low complexity" evidence="1">
    <location>
        <begin position="87"/>
        <end position="104"/>
    </location>
</feature>
<dbReference type="InterPro" id="IPR014876">
    <property type="entry name" value="DEK_C"/>
</dbReference>
<accession>A0A068S5Y7</accession>
<feature type="compositionally biased region" description="Basic and acidic residues" evidence="1">
    <location>
        <begin position="134"/>
        <end position="143"/>
    </location>
</feature>
<dbReference type="InterPro" id="IPR003121">
    <property type="entry name" value="SWIB_MDM2_domain"/>
</dbReference>
<dbReference type="PROSITE" id="PS51925">
    <property type="entry name" value="SWIB_MDM2"/>
    <property type="match status" value="1"/>
</dbReference>
<feature type="domain" description="DEK-C" evidence="3">
    <location>
        <begin position="1"/>
        <end position="55"/>
    </location>
</feature>